<proteinExistence type="predicted"/>
<gene>
    <name evidence="1" type="ORF">SAMN04488691_103164</name>
</gene>
<dbReference type="Proteomes" id="UP000183894">
    <property type="component" value="Unassembled WGS sequence"/>
</dbReference>
<accession>A0A1H7N208</accession>
<sequence length="448" mass="50356">MACDLAGGELVLDNSGIRVRPYEFTVESSKTRFSHARVKVSRKAGELIRDKADFREPCFLKISGHKQDRYYLAEDAVELKNDEAWVTLYDGMKVLDSGAINRNFHDVTLRHVVEYVVERRDDPFDVITTVVHPDLEEPIKVQNLRGEVFGQDNEGGGLLDEVADGIKESALSTLQTLSELQTRHKAKDTSIGFKDDTALSAIGKIENQFMVEFWLDAEGGLHYTPTSVVPSHAFVIGSNEQAIRLKEYNVTIKSGKVNRVRLKGKYRYLTPAPAQSSVPYQEVSMGMYAYAEAWVPGMPGSTDAPEDPVNIHEPVPLEHAARRRLLQHFMEHKSGNIVVNSAASQHKEGLAKISVGDTVLVRDEVEEHCHREVETGLFVVRGVTHRVNSRLGWETVVEVAGVPTEKIEQKSWLMNPKDNTRYEDIEDFLSDEELDWNRDQLEGQDGGD</sequence>
<name>A0A1H7N208_HALLR</name>
<dbReference type="RefSeq" id="WP_074793205.1">
    <property type="nucleotide sequence ID" value="NZ_FOAD01000003.1"/>
</dbReference>
<evidence type="ECO:0000313" key="2">
    <source>
        <dbReference type="Proteomes" id="UP000183894"/>
    </source>
</evidence>
<dbReference type="EMBL" id="FOAD01000003">
    <property type="protein sequence ID" value="SEL17351.1"/>
    <property type="molecule type" value="Genomic_DNA"/>
</dbReference>
<dbReference type="OrthoDB" id="346481at2157"/>
<reference evidence="1 2" key="1">
    <citation type="submission" date="2016-10" db="EMBL/GenBank/DDBJ databases">
        <authorList>
            <person name="de Groot N.N."/>
        </authorList>
    </citation>
    <scope>NUCLEOTIDE SEQUENCE [LARGE SCALE GENOMIC DNA]</scope>
    <source>
        <strain evidence="1 2">CDM_5</strain>
    </source>
</reference>
<organism evidence="1 2">
    <name type="scientific">Haloferax larsenii</name>
    <dbReference type="NCBI Taxonomy" id="302484"/>
    <lineage>
        <taxon>Archaea</taxon>
        <taxon>Methanobacteriati</taxon>
        <taxon>Methanobacteriota</taxon>
        <taxon>Stenosarchaea group</taxon>
        <taxon>Halobacteria</taxon>
        <taxon>Halobacteriales</taxon>
        <taxon>Haloferacaceae</taxon>
        <taxon>Haloferax</taxon>
    </lineage>
</organism>
<evidence type="ECO:0000313" key="1">
    <source>
        <dbReference type="EMBL" id="SEL17351.1"/>
    </source>
</evidence>
<dbReference type="AlphaFoldDB" id="A0A1H7N208"/>
<evidence type="ECO:0008006" key="3">
    <source>
        <dbReference type="Google" id="ProtNLM"/>
    </source>
</evidence>
<protein>
    <recommendedName>
        <fullName evidence="3">Virus ReqiPepy6 Gp37-like protein</fullName>
    </recommendedName>
</protein>